<dbReference type="InterPro" id="IPR000462">
    <property type="entry name" value="CDP-OH_P_trans"/>
</dbReference>
<evidence type="ECO:0000313" key="5">
    <source>
        <dbReference type="EMBL" id="MEJ8567139.1"/>
    </source>
</evidence>
<comment type="caution">
    <text evidence="5">The sequence shown here is derived from an EMBL/GenBank/DDBJ whole genome shotgun (WGS) entry which is preliminary data.</text>
</comment>
<evidence type="ECO:0000256" key="3">
    <source>
        <dbReference type="SAM" id="MobiDB-lite"/>
    </source>
</evidence>
<keyword evidence="6" id="KW-1185">Reference proteome</keyword>
<organism evidence="5 6">
    <name type="scientific">Elongatibacter sediminis</name>
    <dbReference type="NCBI Taxonomy" id="3119006"/>
    <lineage>
        <taxon>Bacteria</taxon>
        <taxon>Pseudomonadati</taxon>
        <taxon>Pseudomonadota</taxon>
        <taxon>Gammaproteobacteria</taxon>
        <taxon>Chromatiales</taxon>
        <taxon>Wenzhouxiangellaceae</taxon>
        <taxon>Elongatibacter</taxon>
    </lineage>
</organism>
<proteinExistence type="inferred from homology"/>
<dbReference type="Proteomes" id="UP001359886">
    <property type="component" value="Unassembled WGS sequence"/>
</dbReference>
<dbReference type="InterPro" id="IPR043130">
    <property type="entry name" value="CDP-OH_PTrfase_TM_dom"/>
</dbReference>
<comment type="similarity">
    <text evidence="2">Belongs to the CDP-alcohol phosphatidyltransferase class-I family.</text>
</comment>
<feature type="transmembrane region" description="Helical" evidence="4">
    <location>
        <begin position="221"/>
        <end position="241"/>
    </location>
</feature>
<protein>
    <submittedName>
        <fullName evidence="5">CDP-alcohol phosphatidyltransferase family protein</fullName>
    </submittedName>
</protein>
<evidence type="ECO:0000313" key="6">
    <source>
        <dbReference type="Proteomes" id="UP001359886"/>
    </source>
</evidence>
<accession>A0AAW9RDZ7</accession>
<keyword evidence="4" id="KW-1133">Transmembrane helix</keyword>
<feature type="transmembrane region" description="Helical" evidence="4">
    <location>
        <begin position="284"/>
        <end position="304"/>
    </location>
</feature>
<reference evidence="5 6" key="1">
    <citation type="submission" date="2024-02" db="EMBL/GenBank/DDBJ databases">
        <title>A novel Wenzhouxiangellaceae bacterium, isolated from coastal sediments.</title>
        <authorList>
            <person name="Du Z.-J."/>
            <person name="Ye Y.-Q."/>
            <person name="Zhang X.-Y."/>
        </authorList>
    </citation>
    <scope>NUCLEOTIDE SEQUENCE [LARGE SCALE GENOMIC DNA]</scope>
    <source>
        <strain evidence="5 6">CH-27</strain>
    </source>
</reference>
<feature type="transmembrane region" description="Helical" evidence="4">
    <location>
        <begin position="372"/>
        <end position="393"/>
    </location>
</feature>
<feature type="region of interest" description="Disordered" evidence="3">
    <location>
        <begin position="1"/>
        <end position="28"/>
    </location>
</feature>
<dbReference type="AlphaFoldDB" id="A0AAW9RDZ7"/>
<keyword evidence="1 2" id="KW-0808">Transferase</keyword>
<sequence>MTKSGTNEAERGDGDGNPVPVAVPGTRPGADRARTCVLVLDESPVSLWGLGAAERLKRQLRALDPSLLWIDSVESLPAQARVLLLNGGYLFDARALAGLLARDGVVLIDPRDGRSVAACVGPGEVVRAAAAVGGESQEPPAGLQRLAPDDLDVFDEALRSARAPLLEPVSPERARELENLLYGNAYRGITDLVTKFVWPRPARAVVHLCARWRATPNHVTTWGFVLVLAACWLFWNGHYFAGLAAGWLMTFLDTVDGKLARVTVQSSQFGHLFDHAIDLIHPPFWYVFWGLSLAPPVAIAVWGVNLEFAALCWILVAAYVGGRIVEGLFPLLGDCSVFTWRPFDAWFRLVTARRNPCLILLTGSALAGHPEWGFKAVVVWSVLTTGVLIIRLLQGLAARLSGGPLTSWLSEDGAASGPHATTFRVFAGTRSAYGG</sequence>
<keyword evidence="4" id="KW-0472">Membrane</keyword>
<feature type="transmembrane region" description="Helical" evidence="4">
    <location>
        <begin position="311"/>
        <end position="332"/>
    </location>
</feature>
<evidence type="ECO:0000256" key="2">
    <source>
        <dbReference type="RuleBase" id="RU003750"/>
    </source>
</evidence>
<name>A0AAW9RDZ7_9GAMM</name>
<dbReference type="RefSeq" id="WP_354694456.1">
    <property type="nucleotide sequence ID" value="NZ_JAZHOG010000003.1"/>
</dbReference>
<dbReference type="EMBL" id="JAZHOG010000003">
    <property type="protein sequence ID" value="MEJ8567139.1"/>
    <property type="molecule type" value="Genomic_DNA"/>
</dbReference>
<dbReference type="GO" id="GO:0008654">
    <property type="term" value="P:phospholipid biosynthetic process"/>
    <property type="evidence" value="ECO:0007669"/>
    <property type="project" value="InterPro"/>
</dbReference>
<dbReference type="InterPro" id="IPR048254">
    <property type="entry name" value="CDP_ALCOHOL_P_TRANSF_CS"/>
</dbReference>
<evidence type="ECO:0000256" key="4">
    <source>
        <dbReference type="SAM" id="Phobius"/>
    </source>
</evidence>
<evidence type="ECO:0000256" key="1">
    <source>
        <dbReference type="ARBA" id="ARBA00022679"/>
    </source>
</evidence>
<dbReference type="Pfam" id="PF01066">
    <property type="entry name" value="CDP-OH_P_transf"/>
    <property type="match status" value="1"/>
</dbReference>
<dbReference type="Gene3D" id="1.20.120.1760">
    <property type="match status" value="1"/>
</dbReference>
<gene>
    <name evidence="5" type="ORF">V3330_05830</name>
</gene>
<dbReference type="GO" id="GO:0016020">
    <property type="term" value="C:membrane"/>
    <property type="evidence" value="ECO:0007669"/>
    <property type="project" value="InterPro"/>
</dbReference>
<dbReference type="GO" id="GO:0016780">
    <property type="term" value="F:phosphotransferase activity, for other substituted phosphate groups"/>
    <property type="evidence" value="ECO:0007669"/>
    <property type="project" value="InterPro"/>
</dbReference>
<keyword evidence="4" id="KW-0812">Transmembrane</keyword>
<dbReference type="PROSITE" id="PS00379">
    <property type="entry name" value="CDP_ALCOHOL_P_TRANSF"/>
    <property type="match status" value="1"/>
</dbReference>